<protein>
    <submittedName>
        <fullName evidence="1">Uncharacterized protein</fullName>
    </submittedName>
</protein>
<dbReference type="AlphaFoldDB" id="A0AA39GVN2"/>
<evidence type="ECO:0000313" key="2">
    <source>
        <dbReference type="Proteomes" id="UP001175271"/>
    </source>
</evidence>
<sequence length="134" mass="15436">MFRLTERRESLSRPDSIYHLFAYRKALVTQVFVRHLLVAHKDCTENDLCALLVTAAEGARGEMRVFIFYRCQGEDHFFRMKYTSGAEGVAVVSAYHIVKGDVNDELIPYSNAPHHCCTRSYAFERHTPILQSHV</sequence>
<dbReference type="Proteomes" id="UP001175271">
    <property type="component" value="Unassembled WGS sequence"/>
</dbReference>
<accession>A0AA39GVN2</accession>
<proteinExistence type="predicted"/>
<gene>
    <name evidence="1" type="ORF">QR680_000688</name>
</gene>
<reference evidence="1" key="1">
    <citation type="submission" date="2023-06" db="EMBL/GenBank/DDBJ databases">
        <title>Genomic analysis of the entomopathogenic nematode Steinernema hermaphroditum.</title>
        <authorList>
            <person name="Schwarz E.M."/>
            <person name="Heppert J.K."/>
            <person name="Baniya A."/>
            <person name="Schwartz H.T."/>
            <person name="Tan C.-H."/>
            <person name="Antoshechkin I."/>
            <person name="Sternberg P.W."/>
            <person name="Goodrich-Blair H."/>
            <person name="Dillman A.R."/>
        </authorList>
    </citation>
    <scope>NUCLEOTIDE SEQUENCE</scope>
    <source>
        <strain evidence="1">PS9179</strain>
        <tissue evidence="1">Whole animal</tissue>
    </source>
</reference>
<evidence type="ECO:0000313" key="1">
    <source>
        <dbReference type="EMBL" id="KAK0394341.1"/>
    </source>
</evidence>
<comment type="caution">
    <text evidence="1">The sequence shown here is derived from an EMBL/GenBank/DDBJ whole genome shotgun (WGS) entry which is preliminary data.</text>
</comment>
<dbReference type="EMBL" id="JAUCMV010000005">
    <property type="protein sequence ID" value="KAK0394341.1"/>
    <property type="molecule type" value="Genomic_DNA"/>
</dbReference>
<organism evidence="1 2">
    <name type="scientific">Steinernema hermaphroditum</name>
    <dbReference type="NCBI Taxonomy" id="289476"/>
    <lineage>
        <taxon>Eukaryota</taxon>
        <taxon>Metazoa</taxon>
        <taxon>Ecdysozoa</taxon>
        <taxon>Nematoda</taxon>
        <taxon>Chromadorea</taxon>
        <taxon>Rhabditida</taxon>
        <taxon>Tylenchina</taxon>
        <taxon>Panagrolaimomorpha</taxon>
        <taxon>Strongyloidoidea</taxon>
        <taxon>Steinernematidae</taxon>
        <taxon>Steinernema</taxon>
    </lineage>
</organism>
<keyword evidence="2" id="KW-1185">Reference proteome</keyword>
<name>A0AA39GVN2_9BILA</name>